<keyword evidence="3" id="KW-1185">Reference proteome</keyword>
<reference evidence="2 3" key="1">
    <citation type="journal article" date="2009" name="Stand. Genomic Sci.">
        <title>Complete genome sequence of Streptobacillus moniliformis type strain (9901T).</title>
        <authorList>
            <person name="Nolan M."/>
            <person name="Gronow S."/>
            <person name="Lapidus A."/>
            <person name="Ivanova N."/>
            <person name="Copeland A."/>
            <person name="Lucas S."/>
            <person name="Del Rio T.G."/>
            <person name="Chen F."/>
            <person name="Tice H."/>
            <person name="Pitluck S."/>
            <person name="Cheng J.F."/>
            <person name="Sims D."/>
            <person name="Meincke L."/>
            <person name="Bruce D."/>
            <person name="Goodwin L."/>
            <person name="Brettin T."/>
            <person name="Han C."/>
            <person name="Detter J.C."/>
            <person name="Ovchinikova G."/>
            <person name="Pati A."/>
            <person name="Mavromatis K."/>
            <person name="Mikhailova N."/>
            <person name="Chen A."/>
            <person name="Palaniappan K."/>
            <person name="Land M."/>
            <person name="Hauser L."/>
            <person name="Chang Y.J."/>
            <person name="Jeffries C.D."/>
            <person name="Rohde M."/>
            <person name="Sproer C."/>
            <person name="Goker M."/>
            <person name="Bristow J."/>
            <person name="Eisen J.A."/>
            <person name="Markowitz V."/>
            <person name="Hugenholtz P."/>
            <person name="Kyrpides N.C."/>
            <person name="Klenk H.P."/>
            <person name="Chain P."/>
        </authorList>
    </citation>
    <scope>NUCLEOTIDE SEQUENCE [LARGE SCALE GENOMIC DNA]</scope>
    <source>
        <strain evidence="3">ATCC 14647 / DSM 12112 / NCTC 10651 / 9901</strain>
    </source>
</reference>
<feature type="signal peptide" evidence="1">
    <location>
        <begin position="1"/>
        <end position="21"/>
    </location>
</feature>
<dbReference type="KEGG" id="smf:Smon_0038"/>
<evidence type="ECO:0000256" key="1">
    <source>
        <dbReference type="SAM" id="SignalP"/>
    </source>
</evidence>
<evidence type="ECO:0000313" key="3">
    <source>
        <dbReference type="Proteomes" id="UP000002072"/>
    </source>
</evidence>
<dbReference type="GeneID" id="29673270"/>
<dbReference type="STRING" id="519441.Smon_0038"/>
<name>D1AW59_STRM9</name>
<feature type="chain" id="PRO_5003021110" evidence="1">
    <location>
        <begin position="22"/>
        <end position="161"/>
    </location>
</feature>
<accession>D1AW59</accession>
<dbReference type="AlphaFoldDB" id="D1AW59"/>
<dbReference type="HOGENOM" id="CLU_1642797_0_0_0"/>
<protein>
    <submittedName>
        <fullName evidence="2">Uncharacterized protein</fullName>
    </submittedName>
</protein>
<dbReference type="OrthoDB" id="95406at2"/>
<dbReference type="EMBL" id="CP001779">
    <property type="protein sequence ID" value="ACZ00535.1"/>
    <property type="molecule type" value="Genomic_DNA"/>
</dbReference>
<dbReference type="Proteomes" id="UP000002072">
    <property type="component" value="Chromosome"/>
</dbReference>
<proteinExistence type="predicted"/>
<sequence>MKKILMALSIISSLFTFSAEAKYKLSEVEQAVIQTELTKIAEKGTLDLIYSDFNTYVADLIKKEKSKNSKYDETKFENKKSLYTLGLKHIFAQIGYESNFSIKELPGNKAEFKYYVDKTIDSKDAYYLDKAVVEILNNLYQKPTEVTFKLYSDVKLTKEKK</sequence>
<dbReference type="RefSeq" id="WP_012858093.1">
    <property type="nucleotide sequence ID" value="NC_013515.1"/>
</dbReference>
<evidence type="ECO:0000313" key="2">
    <source>
        <dbReference type="EMBL" id="ACZ00535.1"/>
    </source>
</evidence>
<gene>
    <name evidence="2" type="ordered locus">Smon_0038</name>
</gene>
<organism evidence="2 3">
    <name type="scientific">Streptobacillus moniliformis (strain ATCC 14647 / DSM 12112 / NCTC 10651 / 9901)</name>
    <dbReference type="NCBI Taxonomy" id="519441"/>
    <lineage>
        <taxon>Bacteria</taxon>
        <taxon>Fusobacteriati</taxon>
        <taxon>Fusobacteriota</taxon>
        <taxon>Fusobacteriia</taxon>
        <taxon>Fusobacteriales</taxon>
        <taxon>Leptotrichiaceae</taxon>
        <taxon>Streptobacillus</taxon>
    </lineage>
</organism>
<keyword evidence="1" id="KW-0732">Signal</keyword>